<feature type="transmembrane region" description="Helical" evidence="8">
    <location>
        <begin position="365"/>
        <end position="383"/>
    </location>
</feature>
<evidence type="ECO:0000259" key="9">
    <source>
        <dbReference type="PROSITE" id="PS50850"/>
    </source>
</evidence>
<comment type="similarity">
    <text evidence="2">Belongs to the major facilitator superfamily. Monocarboxylate porter (TC 2.A.1.13) family.</text>
</comment>
<evidence type="ECO:0000256" key="5">
    <source>
        <dbReference type="ARBA" id="ARBA00022989"/>
    </source>
</evidence>
<proteinExistence type="inferred from homology"/>
<evidence type="ECO:0000256" key="4">
    <source>
        <dbReference type="ARBA" id="ARBA00022692"/>
    </source>
</evidence>
<keyword evidence="5 8" id="KW-1133">Transmembrane helix</keyword>
<feature type="region of interest" description="Disordered" evidence="7">
    <location>
        <begin position="1"/>
        <end position="41"/>
    </location>
</feature>
<feature type="compositionally biased region" description="Polar residues" evidence="7">
    <location>
        <begin position="1"/>
        <end position="30"/>
    </location>
</feature>
<accession>A0A5N6T2K5</accession>
<evidence type="ECO:0000256" key="8">
    <source>
        <dbReference type="SAM" id="Phobius"/>
    </source>
</evidence>
<sequence>MSTPRATDQTLSTVGTRNDSSSVETCTGNQRNEKGGPSMTSNDTPDGGLTAWFMVLGAWCVLFCSFGWINSIGEFQAYYEHNLLRQYSSSKISWIPSLQIFFMFAMVLSDTPLAGSVSCIPSWFSKKRGAVYGIVSSGSSIGGVIFPIMISKLMNIIGFPWTMRICAFMILFLLVIATLTVKSRLPPNPRKLSKESLIRPFKESGMILLVAGFFILTFGIFVPMNYLVTAAMAGGMGRDLAEYLVAILNAGSLFGRLGAGIFADKIGSYNIFVVVTYIAGIIVLALWIPASSNAGTIVFAVLFGFATGAYVALAPGLVVKLSPFTEIGYRTGLLFLFASISGLTTNPIAGAILQHWDGVYTGMKIFSGVLLIVGSTLILGVRLHQTGLKLKAIF</sequence>
<keyword evidence="3" id="KW-0813">Transport</keyword>
<keyword evidence="11" id="KW-1185">Reference proteome</keyword>
<gene>
    <name evidence="10" type="ORF">BDV38DRAFT_290240</name>
</gene>
<feature type="domain" description="Major facilitator superfamily (MFS) profile" evidence="9">
    <location>
        <begin position="205"/>
        <end position="394"/>
    </location>
</feature>
<dbReference type="GO" id="GO:0016020">
    <property type="term" value="C:membrane"/>
    <property type="evidence" value="ECO:0007669"/>
    <property type="project" value="UniProtKB-SubCell"/>
</dbReference>
<dbReference type="InterPro" id="IPR020846">
    <property type="entry name" value="MFS_dom"/>
</dbReference>
<evidence type="ECO:0000256" key="2">
    <source>
        <dbReference type="ARBA" id="ARBA00006727"/>
    </source>
</evidence>
<dbReference type="OrthoDB" id="5667at2759"/>
<reference evidence="10 11" key="1">
    <citation type="submission" date="2019-04" db="EMBL/GenBank/DDBJ databases">
        <title>Friends and foes A comparative genomics study of 23 Aspergillus species from section Flavi.</title>
        <authorList>
            <consortium name="DOE Joint Genome Institute"/>
            <person name="Kjaerbolling I."/>
            <person name="Vesth T."/>
            <person name="Frisvad J.C."/>
            <person name="Nybo J.L."/>
            <person name="Theobald S."/>
            <person name="Kildgaard S."/>
            <person name="Isbrandt T."/>
            <person name="Kuo A."/>
            <person name="Sato A."/>
            <person name="Lyhne E.K."/>
            <person name="Kogle M.E."/>
            <person name="Wiebenga A."/>
            <person name="Kun R.S."/>
            <person name="Lubbers R.J."/>
            <person name="Makela M.R."/>
            <person name="Barry K."/>
            <person name="Chovatia M."/>
            <person name="Clum A."/>
            <person name="Daum C."/>
            <person name="Haridas S."/>
            <person name="He G."/>
            <person name="LaButti K."/>
            <person name="Lipzen A."/>
            <person name="Mondo S."/>
            <person name="Riley R."/>
            <person name="Salamov A."/>
            <person name="Simmons B.A."/>
            <person name="Magnuson J.K."/>
            <person name="Henrissat B."/>
            <person name="Mortensen U.H."/>
            <person name="Larsen T.O."/>
            <person name="Devries R.P."/>
            <person name="Grigoriev I.V."/>
            <person name="Machida M."/>
            <person name="Baker S.E."/>
            <person name="Andersen M.R."/>
        </authorList>
    </citation>
    <scope>NUCLEOTIDE SEQUENCE [LARGE SCALE GENOMIC DNA]</scope>
    <source>
        <strain evidence="10 11">CBS 117625</strain>
    </source>
</reference>
<feature type="transmembrane region" description="Helical" evidence="8">
    <location>
        <begin position="296"/>
        <end position="319"/>
    </location>
</feature>
<dbReference type="InterPro" id="IPR036259">
    <property type="entry name" value="MFS_trans_sf"/>
</dbReference>
<name>A0A5N6T2K5_ASPPS</name>
<dbReference type="PANTHER" id="PTHR11360:SF224">
    <property type="entry name" value="MAJOR FACILITATOR SUPERFAMILY (MFS) PROFILE DOMAIN-CONTAINING PROTEIN-RELATED"/>
    <property type="match status" value="1"/>
</dbReference>
<dbReference type="PROSITE" id="PS50850">
    <property type="entry name" value="MFS"/>
    <property type="match status" value="1"/>
</dbReference>
<feature type="transmembrane region" description="Helical" evidence="8">
    <location>
        <begin position="206"/>
        <end position="228"/>
    </location>
</feature>
<dbReference type="Proteomes" id="UP000325672">
    <property type="component" value="Unassembled WGS sequence"/>
</dbReference>
<comment type="subcellular location">
    <subcellularLocation>
        <location evidence="1">Membrane</location>
        <topology evidence="1">Multi-pass membrane protein</topology>
    </subcellularLocation>
</comment>
<keyword evidence="4 8" id="KW-0812">Transmembrane</keyword>
<feature type="transmembrane region" description="Helical" evidence="8">
    <location>
        <begin position="49"/>
        <end position="72"/>
    </location>
</feature>
<evidence type="ECO:0000313" key="11">
    <source>
        <dbReference type="Proteomes" id="UP000325672"/>
    </source>
</evidence>
<feature type="transmembrane region" description="Helical" evidence="8">
    <location>
        <begin position="331"/>
        <end position="353"/>
    </location>
</feature>
<feature type="transmembrane region" description="Helical" evidence="8">
    <location>
        <begin position="271"/>
        <end position="290"/>
    </location>
</feature>
<dbReference type="EMBL" id="ML743561">
    <property type="protein sequence ID" value="KAE8140530.1"/>
    <property type="molecule type" value="Genomic_DNA"/>
</dbReference>
<dbReference type="Gene3D" id="1.20.1250.20">
    <property type="entry name" value="MFS general substrate transporter like domains"/>
    <property type="match status" value="1"/>
</dbReference>
<evidence type="ECO:0000256" key="3">
    <source>
        <dbReference type="ARBA" id="ARBA00022448"/>
    </source>
</evidence>
<dbReference type="RefSeq" id="XP_031916593.1">
    <property type="nucleotide sequence ID" value="XM_032061436.1"/>
</dbReference>
<dbReference type="SUPFAM" id="SSF103473">
    <property type="entry name" value="MFS general substrate transporter"/>
    <property type="match status" value="1"/>
</dbReference>
<evidence type="ECO:0000256" key="6">
    <source>
        <dbReference type="ARBA" id="ARBA00023136"/>
    </source>
</evidence>
<dbReference type="GO" id="GO:0022857">
    <property type="term" value="F:transmembrane transporter activity"/>
    <property type="evidence" value="ECO:0007669"/>
    <property type="project" value="InterPro"/>
</dbReference>
<feature type="transmembrane region" description="Helical" evidence="8">
    <location>
        <begin position="162"/>
        <end position="185"/>
    </location>
</feature>
<evidence type="ECO:0000256" key="1">
    <source>
        <dbReference type="ARBA" id="ARBA00004141"/>
    </source>
</evidence>
<dbReference type="GeneID" id="43645646"/>
<feature type="transmembrane region" description="Helical" evidence="8">
    <location>
        <begin position="240"/>
        <end position="259"/>
    </location>
</feature>
<keyword evidence="6 8" id="KW-0472">Membrane</keyword>
<evidence type="ECO:0000313" key="10">
    <source>
        <dbReference type="EMBL" id="KAE8140530.1"/>
    </source>
</evidence>
<feature type="transmembrane region" description="Helical" evidence="8">
    <location>
        <begin position="130"/>
        <end position="150"/>
    </location>
</feature>
<dbReference type="AlphaFoldDB" id="A0A5N6T2K5"/>
<evidence type="ECO:0000256" key="7">
    <source>
        <dbReference type="SAM" id="MobiDB-lite"/>
    </source>
</evidence>
<organism evidence="10 11">
    <name type="scientific">Aspergillus pseudotamarii</name>
    <dbReference type="NCBI Taxonomy" id="132259"/>
    <lineage>
        <taxon>Eukaryota</taxon>
        <taxon>Fungi</taxon>
        <taxon>Dikarya</taxon>
        <taxon>Ascomycota</taxon>
        <taxon>Pezizomycotina</taxon>
        <taxon>Eurotiomycetes</taxon>
        <taxon>Eurotiomycetidae</taxon>
        <taxon>Eurotiales</taxon>
        <taxon>Aspergillaceae</taxon>
        <taxon>Aspergillus</taxon>
        <taxon>Aspergillus subgen. Circumdati</taxon>
    </lineage>
</organism>
<dbReference type="InterPro" id="IPR050327">
    <property type="entry name" value="Proton-linked_MCT"/>
</dbReference>
<dbReference type="Pfam" id="PF07690">
    <property type="entry name" value="MFS_1"/>
    <property type="match status" value="1"/>
</dbReference>
<dbReference type="PANTHER" id="PTHR11360">
    <property type="entry name" value="MONOCARBOXYLATE TRANSPORTER"/>
    <property type="match status" value="1"/>
</dbReference>
<protein>
    <submittedName>
        <fullName evidence="10">Major facilitator superfamily domain-containing protein</fullName>
    </submittedName>
</protein>
<dbReference type="InterPro" id="IPR011701">
    <property type="entry name" value="MFS"/>
</dbReference>